<evidence type="ECO:0000313" key="1">
    <source>
        <dbReference type="EMBL" id="CAG8789728.1"/>
    </source>
</evidence>
<proteinExistence type="predicted"/>
<organism evidence="1 2">
    <name type="scientific">Racocetra persica</name>
    <dbReference type="NCBI Taxonomy" id="160502"/>
    <lineage>
        <taxon>Eukaryota</taxon>
        <taxon>Fungi</taxon>
        <taxon>Fungi incertae sedis</taxon>
        <taxon>Mucoromycota</taxon>
        <taxon>Glomeromycotina</taxon>
        <taxon>Glomeromycetes</taxon>
        <taxon>Diversisporales</taxon>
        <taxon>Gigasporaceae</taxon>
        <taxon>Racocetra</taxon>
    </lineage>
</organism>
<dbReference type="Proteomes" id="UP000789920">
    <property type="component" value="Unassembled WGS sequence"/>
</dbReference>
<feature type="non-terminal residue" evidence="1">
    <location>
        <position position="1"/>
    </location>
</feature>
<accession>A0ACA9RF38</accession>
<name>A0ACA9RF38_9GLOM</name>
<dbReference type="EMBL" id="CAJVQC010050945">
    <property type="protein sequence ID" value="CAG8789728.1"/>
    <property type="molecule type" value="Genomic_DNA"/>
</dbReference>
<sequence length="283" mass="33175">LDSDDNIVKILCNWIQFSDLQKDDVILSGIIDTRKMPCSLKVHLELRGVWHLVNEEIIVHDIPTEFERHIERVVLYDDDRIPDKYYNSINGKFMREEYRSLNSLIDKIKRLWENPTYRKGDLIIESTWNHDVVGPITDYLLHNIKICQNWDNGRIESTYTMRCKSKKGDFQGYIQSVANRSHNYEIVFGETSYGPNHPNNLDHIYMEIKIRSMQNLHIPLEAGPNSLEFIKKIAKTLYNYHLLVKETVKHIDKIDVELATRLGSVTPPNQIRTRTAIPIFETP</sequence>
<keyword evidence="2" id="KW-1185">Reference proteome</keyword>
<evidence type="ECO:0000313" key="2">
    <source>
        <dbReference type="Proteomes" id="UP000789920"/>
    </source>
</evidence>
<reference evidence="1" key="1">
    <citation type="submission" date="2021-06" db="EMBL/GenBank/DDBJ databases">
        <authorList>
            <person name="Kallberg Y."/>
            <person name="Tangrot J."/>
            <person name="Rosling A."/>
        </authorList>
    </citation>
    <scope>NUCLEOTIDE SEQUENCE</scope>
    <source>
        <strain evidence="1">MA461A</strain>
    </source>
</reference>
<comment type="caution">
    <text evidence="1">The sequence shown here is derived from an EMBL/GenBank/DDBJ whole genome shotgun (WGS) entry which is preliminary data.</text>
</comment>
<protein>
    <submittedName>
        <fullName evidence="1">2760_t:CDS:1</fullName>
    </submittedName>
</protein>
<gene>
    <name evidence="1" type="ORF">RPERSI_LOCUS18931</name>
</gene>